<comment type="caution">
    <text evidence="1">The sequence shown here is derived from an EMBL/GenBank/DDBJ whole genome shotgun (WGS) entry which is preliminary data.</text>
</comment>
<accession>A0A844YHG1</accession>
<dbReference type="RefSeq" id="WP_160677218.1">
    <property type="nucleotide sequence ID" value="NZ_WTYN01000005.1"/>
</dbReference>
<evidence type="ECO:0000313" key="1">
    <source>
        <dbReference type="EMBL" id="MXO63960.1"/>
    </source>
</evidence>
<dbReference type="InterPro" id="IPR010696">
    <property type="entry name" value="DUF1272"/>
</dbReference>
<dbReference type="Pfam" id="PF06906">
    <property type="entry name" value="DUF1272"/>
    <property type="match status" value="1"/>
</dbReference>
<keyword evidence="2" id="KW-1185">Reference proteome</keyword>
<dbReference type="EMBL" id="WTYN01000005">
    <property type="protein sequence ID" value="MXO63960.1"/>
    <property type="molecule type" value="Genomic_DNA"/>
</dbReference>
<evidence type="ECO:0000313" key="2">
    <source>
        <dbReference type="Proteomes" id="UP000445582"/>
    </source>
</evidence>
<sequence length="74" mass="8265">MLEMRPDCERCGTDLPAESPGAFICSFECTFCATCAENLDDICPNCGGELMDRPTRARKLQEKFPPSTDRKFTP</sequence>
<dbReference type="Proteomes" id="UP000445582">
    <property type="component" value="Unassembled WGS sequence"/>
</dbReference>
<reference evidence="1 2" key="1">
    <citation type="submission" date="2019-12" db="EMBL/GenBank/DDBJ databases">
        <title>Genomic-based taxomic classification of the family Erythrobacteraceae.</title>
        <authorList>
            <person name="Xu L."/>
        </authorList>
    </citation>
    <scope>NUCLEOTIDE SEQUENCE [LARGE SCALE GENOMIC DNA]</scope>
    <source>
        <strain evidence="1 2">MCCC 1A09965</strain>
    </source>
</reference>
<organism evidence="1 2">
    <name type="scientific">Qipengyuania oceanensis</name>
    <dbReference type="NCBI Taxonomy" id="1463597"/>
    <lineage>
        <taxon>Bacteria</taxon>
        <taxon>Pseudomonadati</taxon>
        <taxon>Pseudomonadota</taxon>
        <taxon>Alphaproteobacteria</taxon>
        <taxon>Sphingomonadales</taxon>
        <taxon>Erythrobacteraceae</taxon>
        <taxon>Qipengyuania</taxon>
    </lineage>
</organism>
<name>A0A844YHG1_9SPHN</name>
<dbReference type="AlphaFoldDB" id="A0A844YHG1"/>
<gene>
    <name evidence="1" type="ORF">GRI48_13195</name>
</gene>
<protein>
    <submittedName>
        <fullName evidence="1">DUF1272 domain-containing protein</fullName>
    </submittedName>
</protein>
<dbReference type="OrthoDB" id="9808883at2"/>
<proteinExistence type="predicted"/>